<protein>
    <submittedName>
        <fullName evidence="1">Uncharacterized protein</fullName>
    </submittedName>
</protein>
<feature type="non-terminal residue" evidence="1">
    <location>
        <position position="75"/>
    </location>
</feature>
<name>X1DSK2_9ZZZZ</name>
<feature type="non-terminal residue" evidence="1">
    <location>
        <position position="1"/>
    </location>
</feature>
<dbReference type="EMBL" id="BART01041097">
    <property type="protein sequence ID" value="GAH23147.1"/>
    <property type="molecule type" value="Genomic_DNA"/>
</dbReference>
<evidence type="ECO:0000313" key="1">
    <source>
        <dbReference type="EMBL" id="GAH23147.1"/>
    </source>
</evidence>
<organism evidence="1">
    <name type="scientific">marine sediment metagenome</name>
    <dbReference type="NCBI Taxonomy" id="412755"/>
    <lineage>
        <taxon>unclassified sequences</taxon>
        <taxon>metagenomes</taxon>
        <taxon>ecological metagenomes</taxon>
    </lineage>
</organism>
<reference evidence="1" key="1">
    <citation type="journal article" date="2014" name="Front. Microbiol.">
        <title>High frequency of phylogenetically diverse reductive dehalogenase-homologous genes in deep subseafloor sedimentary metagenomes.</title>
        <authorList>
            <person name="Kawai M."/>
            <person name="Futagami T."/>
            <person name="Toyoda A."/>
            <person name="Takaki Y."/>
            <person name="Nishi S."/>
            <person name="Hori S."/>
            <person name="Arai W."/>
            <person name="Tsubouchi T."/>
            <person name="Morono Y."/>
            <person name="Uchiyama I."/>
            <person name="Ito T."/>
            <person name="Fujiyama A."/>
            <person name="Inagaki F."/>
            <person name="Takami H."/>
        </authorList>
    </citation>
    <scope>NUCLEOTIDE SEQUENCE</scope>
    <source>
        <strain evidence="1">Expedition CK06-06</strain>
    </source>
</reference>
<proteinExistence type="predicted"/>
<comment type="caution">
    <text evidence="1">The sequence shown here is derived from an EMBL/GenBank/DDBJ whole genome shotgun (WGS) entry which is preliminary data.</text>
</comment>
<accession>X1DSK2</accession>
<dbReference type="AlphaFoldDB" id="X1DSK2"/>
<gene>
    <name evidence="1" type="ORF">S01H4_66389</name>
</gene>
<sequence>NKGYNVKLLIQPTKDEAYNAINSWLPTNVGLTRKDVVLYFVDHGIKDEKSQGLILNRNREILSPSEFGNWVNLIQ</sequence>